<dbReference type="InterPro" id="IPR011006">
    <property type="entry name" value="CheY-like_superfamily"/>
</dbReference>
<dbReference type="InterPro" id="IPR016032">
    <property type="entry name" value="Sig_transdc_resp-reg_C-effctor"/>
</dbReference>
<dbReference type="GO" id="GO:0000160">
    <property type="term" value="P:phosphorelay signal transduction system"/>
    <property type="evidence" value="ECO:0007669"/>
    <property type="project" value="InterPro"/>
</dbReference>
<keyword evidence="1" id="KW-0238">DNA-binding</keyword>
<dbReference type="InterPro" id="IPR036388">
    <property type="entry name" value="WH-like_DNA-bd_sf"/>
</dbReference>
<proteinExistence type="predicted"/>
<evidence type="ECO:0000313" key="4">
    <source>
        <dbReference type="Proteomes" id="UP000195766"/>
    </source>
</evidence>
<feature type="domain" description="OmpR/PhoB-type" evidence="2">
    <location>
        <begin position="147"/>
        <end position="212"/>
    </location>
</feature>
<dbReference type="GO" id="GO:0003677">
    <property type="term" value="F:DNA binding"/>
    <property type="evidence" value="ECO:0007669"/>
    <property type="project" value="UniProtKB-KW"/>
</dbReference>
<accession>A0A1R4FGQ0</accession>
<dbReference type="SUPFAM" id="SSF46894">
    <property type="entry name" value="C-terminal effector domain of the bipartite response regulators"/>
    <property type="match status" value="1"/>
</dbReference>
<dbReference type="AlphaFoldDB" id="A0A1R4FGQ0"/>
<dbReference type="EMBL" id="FUIE01000024">
    <property type="protein sequence ID" value="SJM55135.1"/>
    <property type="molecule type" value="Genomic_DNA"/>
</dbReference>
<dbReference type="Gene3D" id="6.10.250.690">
    <property type="match status" value="1"/>
</dbReference>
<protein>
    <submittedName>
        <fullName evidence="3">Two-component response regulator CreB</fullName>
    </submittedName>
</protein>
<evidence type="ECO:0000256" key="1">
    <source>
        <dbReference type="ARBA" id="ARBA00023125"/>
    </source>
</evidence>
<gene>
    <name evidence="3" type="ORF">FM111_04685</name>
</gene>
<organism evidence="3 4">
    <name type="scientific">Brevundimonas diminuta 3F5N</name>
    <dbReference type="NCBI Taxonomy" id="1255603"/>
    <lineage>
        <taxon>Bacteria</taxon>
        <taxon>Pseudomonadati</taxon>
        <taxon>Pseudomonadota</taxon>
        <taxon>Alphaproteobacteria</taxon>
        <taxon>Caulobacterales</taxon>
        <taxon>Caulobacteraceae</taxon>
        <taxon>Brevundimonas</taxon>
    </lineage>
</organism>
<reference evidence="3 4" key="1">
    <citation type="submission" date="2017-02" db="EMBL/GenBank/DDBJ databases">
        <authorList>
            <person name="Peterson S.W."/>
        </authorList>
    </citation>
    <scope>NUCLEOTIDE SEQUENCE [LARGE SCALE GENOMIC DNA]</scope>
    <source>
        <strain evidence="3 4">3F5N</strain>
    </source>
</reference>
<dbReference type="GO" id="GO:0006355">
    <property type="term" value="P:regulation of DNA-templated transcription"/>
    <property type="evidence" value="ECO:0007669"/>
    <property type="project" value="InterPro"/>
</dbReference>
<dbReference type="Gene3D" id="1.10.10.10">
    <property type="entry name" value="Winged helix-like DNA-binding domain superfamily/Winged helix DNA-binding domain"/>
    <property type="match status" value="1"/>
</dbReference>
<sequence length="219" mass="23895">MLINLIGDEPQELGGYLERRGFQLMEIGSTAHLHNDDEGPLAETFEAVVLIACLPDAEALAAIRQLNGAGAPPLLVVALEGEAMERVLVLEMGADDLVGREAEPREVLARLHRLIRRRPEPDVAARPAAAHDWALKPSQRTLITPSGRTIKLTGRDQALLNAFTDNAGGLLLERDYPRGHIRTAISRLKRKVKADAGVALPIQNVWGQGYRFDANLVQA</sequence>
<name>A0A1R4FGQ0_BREDI</name>
<evidence type="ECO:0000313" key="3">
    <source>
        <dbReference type="EMBL" id="SJM55135.1"/>
    </source>
</evidence>
<dbReference type="InterPro" id="IPR001867">
    <property type="entry name" value="OmpR/PhoB-type_DNA-bd"/>
</dbReference>
<evidence type="ECO:0000259" key="2">
    <source>
        <dbReference type="SMART" id="SM00862"/>
    </source>
</evidence>
<dbReference type="SUPFAM" id="SSF52172">
    <property type="entry name" value="CheY-like"/>
    <property type="match status" value="1"/>
</dbReference>
<dbReference type="Proteomes" id="UP000195766">
    <property type="component" value="Unassembled WGS sequence"/>
</dbReference>
<dbReference type="SMART" id="SM00862">
    <property type="entry name" value="Trans_reg_C"/>
    <property type="match status" value="1"/>
</dbReference>